<evidence type="ECO:0000256" key="2">
    <source>
        <dbReference type="SAM" id="SignalP"/>
    </source>
</evidence>
<sequence length="199" mass="20682">MSMWQIHQAHRAAVAVTTMALALALSACGGGDGEDKAADKPSTEQTTGSQDEGTGGSGEVADDSKVIVTLKGPEDIVLDINSVVRDAGGFVTVNGVIKNTGGKEFYDTATWTGPELAMIKGAGGGSLGGASLVDKAEKKRYYTLRDTENRPLATMGIPSVKANSELNVFMQFPAPPENTTHVDLQIPTFQPATVEITGG</sequence>
<feature type="signal peptide" evidence="2">
    <location>
        <begin position="1"/>
        <end position="29"/>
    </location>
</feature>
<dbReference type="Proteomes" id="UP000198928">
    <property type="component" value="Unassembled WGS sequence"/>
</dbReference>
<name>A0A1I3VLF4_9ACTN</name>
<dbReference type="OrthoDB" id="4334774at2"/>
<protein>
    <recommendedName>
        <fullName evidence="5">DUF4352 domain-containing protein</fullName>
    </recommendedName>
</protein>
<organism evidence="3 4">
    <name type="scientific">Streptomyces pini</name>
    <dbReference type="NCBI Taxonomy" id="1520580"/>
    <lineage>
        <taxon>Bacteria</taxon>
        <taxon>Bacillati</taxon>
        <taxon>Actinomycetota</taxon>
        <taxon>Actinomycetes</taxon>
        <taxon>Kitasatosporales</taxon>
        <taxon>Streptomycetaceae</taxon>
        <taxon>Streptomyces</taxon>
    </lineage>
</organism>
<dbReference type="EMBL" id="FOSG01000002">
    <property type="protein sequence ID" value="SFJ95077.1"/>
    <property type="molecule type" value="Genomic_DNA"/>
</dbReference>
<keyword evidence="2" id="KW-0732">Signal</keyword>
<evidence type="ECO:0000313" key="3">
    <source>
        <dbReference type="EMBL" id="SFJ95077.1"/>
    </source>
</evidence>
<dbReference type="AlphaFoldDB" id="A0A1I3VLF4"/>
<feature type="chain" id="PRO_5039003729" description="DUF4352 domain-containing protein" evidence="2">
    <location>
        <begin position="30"/>
        <end position="199"/>
    </location>
</feature>
<evidence type="ECO:0000313" key="4">
    <source>
        <dbReference type="Proteomes" id="UP000198928"/>
    </source>
</evidence>
<reference evidence="4" key="1">
    <citation type="submission" date="2016-10" db="EMBL/GenBank/DDBJ databases">
        <authorList>
            <person name="Varghese N."/>
            <person name="Submissions S."/>
        </authorList>
    </citation>
    <scope>NUCLEOTIDE SEQUENCE [LARGE SCALE GENOMIC DNA]</scope>
    <source>
        <strain evidence="4">PL19</strain>
    </source>
</reference>
<feature type="compositionally biased region" description="Basic and acidic residues" evidence="1">
    <location>
        <begin position="33"/>
        <end position="42"/>
    </location>
</feature>
<keyword evidence="4" id="KW-1185">Reference proteome</keyword>
<proteinExistence type="predicted"/>
<evidence type="ECO:0008006" key="5">
    <source>
        <dbReference type="Google" id="ProtNLM"/>
    </source>
</evidence>
<feature type="compositionally biased region" description="Polar residues" evidence="1">
    <location>
        <begin position="43"/>
        <end position="52"/>
    </location>
</feature>
<accession>A0A1I3VLF4</accession>
<dbReference type="RefSeq" id="WP_093848033.1">
    <property type="nucleotide sequence ID" value="NZ_FOSG01000002.1"/>
</dbReference>
<gene>
    <name evidence="3" type="ORF">SAMN05192584_102372</name>
</gene>
<feature type="region of interest" description="Disordered" evidence="1">
    <location>
        <begin position="32"/>
        <end position="61"/>
    </location>
</feature>
<evidence type="ECO:0000256" key="1">
    <source>
        <dbReference type="SAM" id="MobiDB-lite"/>
    </source>
</evidence>